<keyword evidence="2" id="KW-1185">Reference proteome</keyword>
<dbReference type="Gene3D" id="3.80.10.10">
    <property type="entry name" value="Ribonuclease Inhibitor"/>
    <property type="match status" value="1"/>
</dbReference>
<evidence type="ECO:0000313" key="1">
    <source>
        <dbReference type="EMBL" id="KAK8839444.1"/>
    </source>
</evidence>
<dbReference type="InterPro" id="IPR032675">
    <property type="entry name" value="LRR_dom_sf"/>
</dbReference>
<comment type="caution">
    <text evidence="1">The sequence shown here is derived from an EMBL/GenBank/DDBJ whole genome shotgun (WGS) entry which is preliminary data.</text>
</comment>
<accession>A0ABR2GZT2</accession>
<dbReference type="InterPro" id="IPR026906">
    <property type="entry name" value="LRR_5"/>
</dbReference>
<evidence type="ECO:0000313" key="2">
    <source>
        <dbReference type="Proteomes" id="UP001470230"/>
    </source>
</evidence>
<dbReference type="EMBL" id="JAPFFF010000051">
    <property type="protein sequence ID" value="KAK8839444.1"/>
    <property type="molecule type" value="Genomic_DNA"/>
</dbReference>
<dbReference type="Pfam" id="PF13306">
    <property type="entry name" value="LRR_5"/>
    <property type="match status" value="1"/>
</dbReference>
<evidence type="ECO:0008006" key="3">
    <source>
        <dbReference type="Google" id="ProtNLM"/>
    </source>
</evidence>
<gene>
    <name evidence="1" type="ORF">M9Y10_031798</name>
</gene>
<organism evidence="1 2">
    <name type="scientific">Tritrichomonas musculus</name>
    <dbReference type="NCBI Taxonomy" id="1915356"/>
    <lineage>
        <taxon>Eukaryota</taxon>
        <taxon>Metamonada</taxon>
        <taxon>Parabasalia</taxon>
        <taxon>Tritrichomonadida</taxon>
        <taxon>Tritrichomonadidae</taxon>
        <taxon>Tritrichomonas</taxon>
    </lineage>
</organism>
<protein>
    <recommendedName>
        <fullName evidence="3">Leucine-rich repeat domain-containing protein</fullName>
    </recommendedName>
</protein>
<proteinExistence type="predicted"/>
<name>A0ABR2GZT2_9EUKA</name>
<sequence>MIKIDKKAFENCPSLKQVTLPPYDISIKENAFDPGVQLVKSEPKSLETEIEVPSSMTEIEDESLY</sequence>
<dbReference type="Proteomes" id="UP001470230">
    <property type="component" value="Unassembled WGS sequence"/>
</dbReference>
<reference evidence="1 2" key="1">
    <citation type="submission" date="2024-04" db="EMBL/GenBank/DDBJ databases">
        <title>Tritrichomonas musculus Genome.</title>
        <authorList>
            <person name="Alves-Ferreira E."/>
            <person name="Grigg M."/>
            <person name="Lorenzi H."/>
            <person name="Galac M."/>
        </authorList>
    </citation>
    <scope>NUCLEOTIDE SEQUENCE [LARGE SCALE GENOMIC DNA]</scope>
    <source>
        <strain evidence="1 2">EAF2021</strain>
    </source>
</reference>